<sequence length="72" mass="8787">MMKQQRIKQMACKLIHIMLKFIINQEMLTVVQCNLMKPFKKQKNPQLKYIKIEAFNILRHYQTIIKTIYQCD</sequence>
<organism evidence="1 2">
    <name type="scientific">Paramecium sonneborni</name>
    <dbReference type="NCBI Taxonomy" id="65129"/>
    <lineage>
        <taxon>Eukaryota</taxon>
        <taxon>Sar</taxon>
        <taxon>Alveolata</taxon>
        <taxon>Ciliophora</taxon>
        <taxon>Intramacronucleata</taxon>
        <taxon>Oligohymenophorea</taxon>
        <taxon>Peniculida</taxon>
        <taxon>Parameciidae</taxon>
        <taxon>Paramecium</taxon>
    </lineage>
</organism>
<dbReference type="Proteomes" id="UP000692954">
    <property type="component" value="Unassembled WGS sequence"/>
</dbReference>
<evidence type="ECO:0000313" key="2">
    <source>
        <dbReference type="Proteomes" id="UP000692954"/>
    </source>
</evidence>
<accession>A0A8S1RN30</accession>
<gene>
    <name evidence="1" type="ORF">PSON_ATCC_30995.1.T1860036</name>
</gene>
<name>A0A8S1RN30_9CILI</name>
<keyword evidence="2" id="KW-1185">Reference proteome</keyword>
<dbReference type="AlphaFoldDB" id="A0A8S1RN30"/>
<protein>
    <submittedName>
        <fullName evidence="1">Uncharacterized protein</fullName>
    </submittedName>
</protein>
<dbReference type="EMBL" id="CAJJDN010000186">
    <property type="protein sequence ID" value="CAD8128349.1"/>
    <property type="molecule type" value="Genomic_DNA"/>
</dbReference>
<evidence type="ECO:0000313" key="1">
    <source>
        <dbReference type="EMBL" id="CAD8128349.1"/>
    </source>
</evidence>
<comment type="caution">
    <text evidence="1">The sequence shown here is derived from an EMBL/GenBank/DDBJ whole genome shotgun (WGS) entry which is preliminary data.</text>
</comment>
<proteinExistence type="predicted"/>
<reference evidence="1" key="1">
    <citation type="submission" date="2021-01" db="EMBL/GenBank/DDBJ databases">
        <authorList>
            <consortium name="Genoscope - CEA"/>
            <person name="William W."/>
        </authorList>
    </citation>
    <scope>NUCLEOTIDE SEQUENCE</scope>
</reference>